<proteinExistence type="inferred from homology"/>
<feature type="site" description="Important for substrate specificity" evidence="4">
    <location>
        <position position="164"/>
    </location>
</feature>
<evidence type="ECO:0000313" key="6">
    <source>
        <dbReference type="Proteomes" id="UP000007519"/>
    </source>
</evidence>
<feature type="site" description="Important for substrate specificity" evidence="4">
    <location>
        <position position="82"/>
    </location>
</feature>
<feature type="site" description="Important for substrate specificity" evidence="4">
    <location>
        <position position="22"/>
    </location>
</feature>
<dbReference type="AlphaFoldDB" id="H6L4W2"/>
<dbReference type="EMBL" id="CP002831">
    <property type="protein sequence ID" value="AFC25137.1"/>
    <property type="molecule type" value="Genomic_DNA"/>
</dbReference>
<comment type="cofactor">
    <cofactor evidence="1 4">
        <name>a divalent metal cation</name>
        <dbReference type="ChEBI" id="CHEBI:60240"/>
    </cofactor>
</comment>
<dbReference type="PIRSF" id="PIRSF006305">
    <property type="entry name" value="Maf"/>
    <property type="match status" value="1"/>
</dbReference>
<dbReference type="HOGENOM" id="CLU_040416_0_0_10"/>
<dbReference type="PANTHER" id="PTHR43213">
    <property type="entry name" value="BIFUNCTIONAL DTTP/UTP PYROPHOSPHATASE/METHYLTRANSFERASE PROTEIN-RELATED"/>
    <property type="match status" value="1"/>
</dbReference>
<keyword evidence="6" id="KW-1185">Reference proteome</keyword>
<comment type="function">
    <text evidence="4">Nucleoside triphosphate pyrophosphatase that hydrolyzes dTTP and UTP. May have a dual role in cell division arrest and in preventing the incorporation of modified nucleotides into cellular nucleic acids.</text>
</comment>
<reference evidence="5 6" key="1">
    <citation type="journal article" date="2012" name="Stand. Genomic Sci.">
        <title>Complete genome sequencing and analysis of Saprospira grandis str. Lewin, a predatory marine bacterium.</title>
        <authorList>
            <person name="Saw J.H."/>
            <person name="Yuryev A."/>
            <person name="Kanbe M."/>
            <person name="Hou S."/>
            <person name="Young A.G."/>
            <person name="Aizawa S."/>
            <person name="Alam M."/>
        </authorList>
    </citation>
    <scope>NUCLEOTIDE SEQUENCE [LARGE SCALE GENOMIC DNA]</scope>
    <source>
        <strain evidence="5 6">Lewin</strain>
    </source>
</reference>
<evidence type="ECO:0000313" key="5">
    <source>
        <dbReference type="EMBL" id="AFC25137.1"/>
    </source>
</evidence>
<dbReference type="Pfam" id="PF02545">
    <property type="entry name" value="Maf"/>
    <property type="match status" value="1"/>
</dbReference>
<dbReference type="Proteomes" id="UP000007519">
    <property type="component" value="Chromosome"/>
</dbReference>
<dbReference type="HAMAP" id="MF_00528">
    <property type="entry name" value="Maf"/>
    <property type="match status" value="1"/>
</dbReference>
<comment type="caution">
    <text evidence="4">Lacks conserved residue(s) required for the propagation of feature annotation.</text>
</comment>
<keyword evidence="3 4" id="KW-0546">Nucleotide metabolism</keyword>
<dbReference type="OrthoDB" id="9807767at2"/>
<comment type="subcellular location">
    <subcellularLocation>
        <location evidence="4">Cytoplasm</location>
    </subcellularLocation>
</comment>
<dbReference type="EC" id="3.6.1.9" evidence="4"/>
<dbReference type="GO" id="GO:0036221">
    <property type="term" value="F:UTP diphosphatase activity"/>
    <property type="evidence" value="ECO:0007669"/>
    <property type="project" value="RHEA"/>
</dbReference>
<dbReference type="Gene3D" id="3.90.950.10">
    <property type="match status" value="1"/>
</dbReference>
<comment type="catalytic activity">
    <reaction evidence="4">
        <text>UTP + H2O = UMP + diphosphate + H(+)</text>
        <dbReference type="Rhea" id="RHEA:29395"/>
        <dbReference type="ChEBI" id="CHEBI:15377"/>
        <dbReference type="ChEBI" id="CHEBI:15378"/>
        <dbReference type="ChEBI" id="CHEBI:33019"/>
        <dbReference type="ChEBI" id="CHEBI:46398"/>
        <dbReference type="ChEBI" id="CHEBI:57865"/>
        <dbReference type="EC" id="3.6.1.9"/>
    </reaction>
</comment>
<name>H6L4W2_SAPGL</name>
<evidence type="ECO:0000256" key="1">
    <source>
        <dbReference type="ARBA" id="ARBA00001968"/>
    </source>
</evidence>
<organism evidence="5 6">
    <name type="scientific">Saprospira grandis (strain Lewin)</name>
    <dbReference type="NCBI Taxonomy" id="984262"/>
    <lineage>
        <taxon>Bacteria</taxon>
        <taxon>Pseudomonadati</taxon>
        <taxon>Bacteroidota</taxon>
        <taxon>Saprospiria</taxon>
        <taxon>Saprospirales</taxon>
        <taxon>Saprospiraceae</taxon>
        <taxon>Saprospira</taxon>
    </lineage>
</organism>
<comment type="catalytic activity">
    <reaction evidence="4">
        <text>dTTP + H2O = dTMP + diphosphate + H(+)</text>
        <dbReference type="Rhea" id="RHEA:28534"/>
        <dbReference type="ChEBI" id="CHEBI:15377"/>
        <dbReference type="ChEBI" id="CHEBI:15378"/>
        <dbReference type="ChEBI" id="CHEBI:33019"/>
        <dbReference type="ChEBI" id="CHEBI:37568"/>
        <dbReference type="ChEBI" id="CHEBI:63528"/>
        <dbReference type="EC" id="3.6.1.9"/>
    </reaction>
</comment>
<comment type="similarity">
    <text evidence="4">Belongs to the Maf family. YhdE subfamily.</text>
</comment>
<sequence length="205" mass="23154">MSASIPLFFPEIEILLASKSPRRQQLLRDMGLRFQQIAQNVEEDYPPTLPLADIALFLAQKKARSVLHLLKKPEQLLLCSDTTVIDAKNSYEKPQSAEEAKAFLRALSGKTHEVRTAVCLWGQEKRYDIVGSSKVEFAELTDQQIEYYVSHFQPFDKAGGYAIQEWIGLIGIKGIQGSYFNIVGLPSQQLFAALCDYQTILDQKK</sequence>
<dbReference type="eggNOG" id="COG0424">
    <property type="taxonomic scope" value="Bacteria"/>
</dbReference>
<dbReference type="NCBIfam" id="TIGR00172">
    <property type="entry name" value="maf"/>
    <property type="match status" value="1"/>
</dbReference>
<dbReference type="GO" id="GO:0036218">
    <property type="term" value="F:dTTP diphosphatase activity"/>
    <property type="evidence" value="ECO:0007669"/>
    <property type="project" value="RHEA"/>
</dbReference>
<keyword evidence="2 4" id="KW-0378">Hydrolase</keyword>
<gene>
    <name evidence="5" type="primary">maf</name>
    <name evidence="5" type="ordered locus">SGRA_2409</name>
</gene>
<dbReference type="InterPro" id="IPR003697">
    <property type="entry name" value="Maf-like"/>
</dbReference>
<protein>
    <recommendedName>
        <fullName evidence="4">dTTP/UTP pyrophosphatase</fullName>
        <shortName evidence="4">dTTPase/UTPase</shortName>
        <ecNumber evidence="4">3.6.1.9</ecNumber>
    </recommendedName>
    <alternativeName>
        <fullName evidence="4">Nucleoside triphosphate pyrophosphatase</fullName>
    </alternativeName>
    <alternativeName>
        <fullName evidence="4">Nucleotide pyrophosphatase</fullName>
        <shortName evidence="4">Nucleotide PPase</shortName>
    </alternativeName>
</protein>
<dbReference type="PANTHER" id="PTHR43213:SF5">
    <property type="entry name" value="BIFUNCTIONAL DTTP_UTP PYROPHOSPHATASE_METHYLTRANSFERASE PROTEIN-RELATED"/>
    <property type="match status" value="1"/>
</dbReference>
<accession>H6L4W2</accession>
<evidence type="ECO:0000256" key="2">
    <source>
        <dbReference type="ARBA" id="ARBA00022801"/>
    </source>
</evidence>
<dbReference type="CDD" id="cd00555">
    <property type="entry name" value="Maf"/>
    <property type="match status" value="1"/>
</dbReference>
<dbReference type="KEGG" id="sgn:SGRA_2409"/>
<feature type="active site" description="Proton acceptor" evidence="4">
    <location>
        <position position="81"/>
    </location>
</feature>
<keyword evidence="4" id="KW-0963">Cytoplasm</keyword>
<dbReference type="RefSeq" id="WP_015692751.1">
    <property type="nucleotide sequence ID" value="NC_016940.1"/>
</dbReference>
<evidence type="ECO:0000256" key="4">
    <source>
        <dbReference type="HAMAP-Rule" id="MF_00528"/>
    </source>
</evidence>
<evidence type="ECO:0000256" key="3">
    <source>
        <dbReference type="ARBA" id="ARBA00023080"/>
    </source>
</evidence>
<dbReference type="GO" id="GO:0009117">
    <property type="term" value="P:nucleotide metabolic process"/>
    <property type="evidence" value="ECO:0007669"/>
    <property type="project" value="UniProtKB-KW"/>
</dbReference>
<dbReference type="InterPro" id="IPR029001">
    <property type="entry name" value="ITPase-like_fam"/>
</dbReference>
<dbReference type="SUPFAM" id="SSF52972">
    <property type="entry name" value="ITPase-like"/>
    <property type="match status" value="1"/>
</dbReference>
<dbReference type="STRING" id="984262.SGRA_2409"/>
<dbReference type="GO" id="GO:0005737">
    <property type="term" value="C:cytoplasm"/>
    <property type="evidence" value="ECO:0007669"/>
    <property type="project" value="UniProtKB-SubCell"/>
</dbReference>